<dbReference type="InterPro" id="IPR049975">
    <property type="entry name" value="SAV_915-like_dom"/>
</dbReference>
<evidence type="ECO:0000313" key="2">
    <source>
        <dbReference type="EMBL" id="MFC1406708.1"/>
    </source>
</evidence>
<evidence type="ECO:0000313" key="3">
    <source>
        <dbReference type="Proteomes" id="UP001592528"/>
    </source>
</evidence>
<organism evidence="2 3">
    <name type="scientific">Streptacidiphilus cavernicola</name>
    <dbReference type="NCBI Taxonomy" id="3342716"/>
    <lineage>
        <taxon>Bacteria</taxon>
        <taxon>Bacillati</taxon>
        <taxon>Actinomycetota</taxon>
        <taxon>Actinomycetes</taxon>
        <taxon>Kitasatosporales</taxon>
        <taxon>Streptomycetaceae</taxon>
        <taxon>Streptacidiphilus</taxon>
    </lineage>
</organism>
<reference evidence="2 3" key="1">
    <citation type="submission" date="2024-09" db="EMBL/GenBank/DDBJ databases">
        <authorList>
            <person name="Lee S.D."/>
        </authorList>
    </citation>
    <scope>NUCLEOTIDE SEQUENCE [LARGE SCALE GENOMIC DNA]</scope>
    <source>
        <strain evidence="2 3">N1-5</strain>
    </source>
</reference>
<comment type="caution">
    <text evidence="2">The sequence shown here is derived from an EMBL/GenBank/DDBJ whole genome shotgun (WGS) entry which is preliminary data.</text>
</comment>
<keyword evidence="3" id="KW-1185">Reference proteome</keyword>
<name>A0ABV6UZ81_9ACTN</name>
<accession>A0ABV6UZ81</accession>
<dbReference type="RefSeq" id="WP_051725606.1">
    <property type="nucleotide sequence ID" value="NZ_JBHEZZ010000032.1"/>
</dbReference>
<evidence type="ECO:0000256" key="1">
    <source>
        <dbReference type="SAM" id="MobiDB-lite"/>
    </source>
</evidence>
<dbReference type="EMBL" id="JBHEZZ010000032">
    <property type="protein sequence ID" value="MFC1406708.1"/>
    <property type="molecule type" value="Genomic_DNA"/>
</dbReference>
<gene>
    <name evidence="2" type="ORF">ACEZDJ_36000</name>
</gene>
<feature type="region of interest" description="Disordered" evidence="1">
    <location>
        <begin position="1"/>
        <end position="20"/>
    </location>
</feature>
<dbReference type="Proteomes" id="UP001592528">
    <property type="component" value="Unassembled WGS sequence"/>
</dbReference>
<dbReference type="NCBIfam" id="NF042914">
    <property type="entry name" value="SAV915_dom"/>
    <property type="match status" value="1"/>
</dbReference>
<proteinExistence type="predicted"/>
<sequence length="118" mass="12859">MSRIDRALNPGRYDGAAAPPADTVLCVPAHPQYPPDLQPRIVFELLEGPTGPVPVAFTSPQLLMERLGAAQPWVAASAEWFVGLMRRAGLGAVHLDPQTDPTARRWTSTDLAEYRKEA</sequence>
<protein>
    <submittedName>
        <fullName evidence="2">SAV_915 family protein</fullName>
    </submittedName>
</protein>